<accession>A0A9D9HEP7</accession>
<dbReference type="Gene3D" id="3.20.20.380">
    <property type="entry name" value="Copper homeostasis (CutC) domain"/>
    <property type="match status" value="1"/>
</dbReference>
<protein>
    <recommendedName>
        <fullName evidence="2">PF03932 family protein CutC</fullName>
    </recommendedName>
</protein>
<sequence length="222" mass="23621">MARRFFECCCTDTGEVLEAAAGGASRIELCENLAAGGVTPSLELLENTLAVCPLPVNVLVRPRGGDFVFTGEERDRMLADIAMCKRMNVNGVVIGALRSDGSVDTGTMRTLIEEARPLSVTFHRAFDCCSEPFRALEDIIGLGCDRLLTSGLAASAYEGRELIARLVAAAGNRIVIMPGAGIRPSNIAEIEKVTRAPEYHGSAHSERGTTDRNVVAILAGNV</sequence>
<dbReference type="Pfam" id="PF03932">
    <property type="entry name" value="CutC"/>
    <property type="match status" value="1"/>
</dbReference>
<dbReference type="PANTHER" id="PTHR12598:SF0">
    <property type="entry name" value="COPPER HOMEOSTASIS PROTEIN CUTC HOMOLOG"/>
    <property type="match status" value="1"/>
</dbReference>
<comment type="similarity">
    <text evidence="1 2">Belongs to the CutC family.</text>
</comment>
<gene>
    <name evidence="2" type="primary">cutC</name>
    <name evidence="3" type="ORF">IAC29_02340</name>
</gene>
<dbReference type="PANTHER" id="PTHR12598">
    <property type="entry name" value="COPPER HOMEOSTASIS PROTEIN CUTC"/>
    <property type="match status" value="1"/>
</dbReference>
<comment type="caution">
    <text evidence="2">Once thought to be involved in copper homeostasis, experiments in E.coli have shown this is not the case.</text>
</comment>
<reference evidence="3" key="1">
    <citation type="submission" date="2020-10" db="EMBL/GenBank/DDBJ databases">
        <authorList>
            <person name="Gilroy R."/>
        </authorList>
    </citation>
    <scope>NUCLEOTIDE SEQUENCE</scope>
    <source>
        <strain evidence="3">20514</strain>
    </source>
</reference>
<dbReference type="InterPro" id="IPR005627">
    <property type="entry name" value="CutC-like"/>
</dbReference>
<dbReference type="AlphaFoldDB" id="A0A9D9HEP7"/>
<keyword evidence="2" id="KW-0963">Cytoplasm</keyword>
<dbReference type="EMBL" id="JADIMQ010000033">
    <property type="protein sequence ID" value="MBO8448094.1"/>
    <property type="molecule type" value="Genomic_DNA"/>
</dbReference>
<evidence type="ECO:0000256" key="1">
    <source>
        <dbReference type="ARBA" id="ARBA00007768"/>
    </source>
</evidence>
<dbReference type="SUPFAM" id="SSF110395">
    <property type="entry name" value="CutC-like"/>
    <property type="match status" value="1"/>
</dbReference>
<reference evidence="3" key="2">
    <citation type="journal article" date="2021" name="PeerJ">
        <title>Extensive microbial diversity within the chicken gut microbiome revealed by metagenomics and culture.</title>
        <authorList>
            <person name="Gilroy R."/>
            <person name="Ravi A."/>
            <person name="Getino M."/>
            <person name="Pursley I."/>
            <person name="Horton D.L."/>
            <person name="Alikhan N.F."/>
            <person name="Baker D."/>
            <person name="Gharbi K."/>
            <person name="Hall N."/>
            <person name="Watson M."/>
            <person name="Adriaenssens E.M."/>
            <person name="Foster-Nyarko E."/>
            <person name="Jarju S."/>
            <person name="Secka A."/>
            <person name="Antonio M."/>
            <person name="Oren A."/>
            <person name="Chaudhuri R.R."/>
            <person name="La Ragione R."/>
            <person name="Hildebrand F."/>
            <person name="Pallen M.J."/>
        </authorList>
    </citation>
    <scope>NUCLEOTIDE SEQUENCE</scope>
    <source>
        <strain evidence="3">20514</strain>
    </source>
</reference>
<proteinExistence type="inferred from homology"/>
<comment type="subcellular location">
    <subcellularLocation>
        <location evidence="2">Cytoplasm</location>
    </subcellularLocation>
</comment>
<dbReference type="GO" id="GO:0005737">
    <property type="term" value="C:cytoplasm"/>
    <property type="evidence" value="ECO:0007669"/>
    <property type="project" value="UniProtKB-SubCell"/>
</dbReference>
<dbReference type="InterPro" id="IPR036822">
    <property type="entry name" value="CutC-like_dom_sf"/>
</dbReference>
<name>A0A9D9HEP7_9BACT</name>
<organism evidence="3 4">
    <name type="scientific">Candidatus Cryptobacteroides merdigallinarum</name>
    <dbReference type="NCBI Taxonomy" id="2840770"/>
    <lineage>
        <taxon>Bacteria</taxon>
        <taxon>Pseudomonadati</taxon>
        <taxon>Bacteroidota</taxon>
        <taxon>Bacteroidia</taxon>
        <taxon>Bacteroidales</taxon>
        <taxon>Candidatus Cryptobacteroides</taxon>
    </lineage>
</organism>
<evidence type="ECO:0000313" key="3">
    <source>
        <dbReference type="EMBL" id="MBO8448094.1"/>
    </source>
</evidence>
<evidence type="ECO:0000256" key="2">
    <source>
        <dbReference type="HAMAP-Rule" id="MF_00795"/>
    </source>
</evidence>
<comment type="caution">
    <text evidence="3">The sequence shown here is derived from an EMBL/GenBank/DDBJ whole genome shotgun (WGS) entry which is preliminary data.</text>
</comment>
<dbReference type="HAMAP" id="MF_00795">
    <property type="entry name" value="CutC"/>
    <property type="match status" value="1"/>
</dbReference>
<evidence type="ECO:0000313" key="4">
    <source>
        <dbReference type="Proteomes" id="UP000810252"/>
    </source>
</evidence>
<dbReference type="GO" id="GO:0005507">
    <property type="term" value="F:copper ion binding"/>
    <property type="evidence" value="ECO:0007669"/>
    <property type="project" value="TreeGrafter"/>
</dbReference>
<dbReference type="Proteomes" id="UP000810252">
    <property type="component" value="Unassembled WGS sequence"/>
</dbReference>